<dbReference type="PATRIC" id="fig|2033.7.peg.664"/>
<evidence type="ECO:0000256" key="3">
    <source>
        <dbReference type="ARBA" id="ARBA00023027"/>
    </source>
</evidence>
<dbReference type="PANTHER" id="PTHR42789:SF1">
    <property type="entry name" value="D-ISOMER SPECIFIC 2-HYDROXYACID DEHYDROGENASE FAMILY PROTEIN (AFU_ORTHOLOGUE AFUA_6G10090)"/>
    <property type="match status" value="1"/>
</dbReference>
<dbReference type="Pfam" id="PF00389">
    <property type="entry name" value="2-Hacid_dh"/>
    <property type="match status" value="1"/>
</dbReference>
<evidence type="ECO:0000313" key="7">
    <source>
        <dbReference type="EMBL" id="KTS06100.1"/>
    </source>
</evidence>
<dbReference type="GO" id="GO:0051287">
    <property type="term" value="F:NAD binding"/>
    <property type="evidence" value="ECO:0007669"/>
    <property type="project" value="InterPro"/>
</dbReference>
<evidence type="ECO:0000256" key="1">
    <source>
        <dbReference type="ARBA" id="ARBA00005854"/>
    </source>
</evidence>
<dbReference type="SUPFAM" id="SSF52283">
    <property type="entry name" value="Formate/glycerate dehydrogenase catalytic domain-like"/>
    <property type="match status" value="1"/>
</dbReference>
<proteinExistence type="inferred from homology"/>
<gene>
    <name evidence="7" type="ORF">RSA3_17075</name>
</gene>
<sequence length="323" mass="33249">MTGVVLVTSRSFGSGEYDPGAVLAEAGYRVVRAGSSHDLEELAPLLAEADGWIAGTGPVTAAHLDLAPHLRGIARYGVGVDNVDLAAAAARGIPVTNTPGANSAAVAEHTLALLLTALRGIPAADRRVRAGDWSGKPARELSALTVGVVGLGRIGRLVTERLRAFGATVLGADPWVDAGDPLFETVERADTETLSTRCDVVTLHAPGGQKVIDERWLSAADRPVLLVNTARADLVDEEAVARAARRGRVAAYAADTLAIETAGDAASPLLAADLADRVVVTAHLGAQTREGVDGMGRMAVNDMVALLRGQAPAHPVPAHPVPA</sequence>
<accession>A0A147F2S3</accession>
<dbReference type="InterPro" id="IPR036291">
    <property type="entry name" value="NAD(P)-bd_dom_sf"/>
</dbReference>
<organism evidence="7 8">
    <name type="scientific">Microbacterium testaceum</name>
    <name type="common">Aureobacterium testaceum</name>
    <name type="synonym">Brevibacterium testaceum</name>
    <dbReference type="NCBI Taxonomy" id="2033"/>
    <lineage>
        <taxon>Bacteria</taxon>
        <taxon>Bacillati</taxon>
        <taxon>Actinomycetota</taxon>
        <taxon>Actinomycetes</taxon>
        <taxon>Micrococcales</taxon>
        <taxon>Microbacteriaceae</taxon>
        <taxon>Microbacterium</taxon>
    </lineage>
</organism>
<evidence type="ECO:0000256" key="4">
    <source>
        <dbReference type="RuleBase" id="RU003719"/>
    </source>
</evidence>
<dbReference type="PANTHER" id="PTHR42789">
    <property type="entry name" value="D-ISOMER SPECIFIC 2-HYDROXYACID DEHYDROGENASE FAMILY PROTEIN (AFU_ORTHOLOGUE AFUA_6G10090)"/>
    <property type="match status" value="1"/>
</dbReference>
<dbReference type="InterPro" id="IPR050857">
    <property type="entry name" value="D-2-hydroxyacid_DH"/>
</dbReference>
<dbReference type="EMBL" id="LDRV01000133">
    <property type="protein sequence ID" value="KTS06100.1"/>
    <property type="molecule type" value="Genomic_DNA"/>
</dbReference>
<dbReference type="InterPro" id="IPR006139">
    <property type="entry name" value="D-isomer_2_OHA_DH_cat_dom"/>
</dbReference>
<comment type="caution">
    <text evidence="7">The sequence shown here is derived from an EMBL/GenBank/DDBJ whole genome shotgun (WGS) entry which is preliminary data.</text>
</comment>
<evidence type="ECO:0000256" key="2">
    <source>
        <dbReference type="ARBA" id="ARBA00023002"/>
    </source>
</evidence>
<name>A0A147F2S3_MICTE</name>
<feature type="domain" description="D-isomer specific 2-hydroxyacid dehydrogenase catalytic" evidence="5">
    <location>
        <begin position="31"/>
        <end position="316"/>
    </location>
</feature>
<evidence type="ECO:0000313" key="8">
    <source>
        <dbReference type="Proteomes" id="UP000072189"/>
    </source>
</evidence>
<protein>
    <submittedName>
        <fullName evidence="7">2-hydroxyacid dehydrogenase</fullName>
    </submittedName>
</protein>
<dbReference type="AlphaFoldDB" id="A0A147F2S3"/>
<dbReference type="SUPFAM" id="SSF51735">
    <property type="entry name" value="NAD(P)-binding Rossmann-fold domains"/>
    <property type="match status" value="1"/>
</dbReference>
<evidence type="ECO:0000259" key="6">
    <source>
        <dbReference type="Pfam" id="PF02826"/>
    </source>
</evidence>
<dbReference type="RefSeq" id="WP_058615167.1">
    <property type="nucleotide sequence ID" value="NZ_LDRV01000133.1"/>
</dbReference>
<dbReference type="InterPro" id="IPR006140">
    <property type="entry name" value="D-isomer_DH_NAD-bd"/>
</dbReference>
<comment type="similarity">
    <text evidence="1 4">Belongs to the D-isomer specific 2-hydroxyacid dehydrogenase family.</text>
</comment>
<dbReference type="Gene3D" id="3.40.50.720">
    <property type="entry name" value="NAD(P)-binding Rossmann-like Domain"/>
    <property type="match status" value="2"/>
</dbReference>
<evidence type="ECO:0000259" key="5">
    <source>
        <dbReference type="Pfam" id="PF00389"/>
    </source>
</evidence>
<feature type="domain" description="D-isomer specific 2-hydroxyacid dehydrogenase NAD-binding" evidence="6">
    <location>
        <begin position="111"/>
        <end position="285"/>
    </location>
</feature>
<reference evidence="7 8" key="1">
    <citation type="journal article" date="2016" name="Front. Microbiol.">
        <title>Genomic Resource of Rice Seed Associated Bacteria.</title>
        <authorList>
            <person name="Midha S."/>
            <person name="Bansal K."/>
            <person name="Sharma S."/>
            <person name="Kumar N."/>
            <person name="Patil P.P."/>
            <person name="Chaudhry V."/>
            <person name="Patil P.B."/>
        </authorList>
    </citation>
    <scope>NUCLEOTIDE SEQUENCE [LARGE SCALE GENOMIC DNA]</scope>
    <source>
        <strain evidence="7 8">RSA3</strain>
    </source>
</reference>
<dbReference type="GO" id="GO:0016616">
    <property type="term" value="F:oxidoreductase activity, acting on the CH-OH group of donors, NAD or NADP as acceptor"/>
    <property type="evidence" value="ECO:0007669"/>
    <property type="project" value="InterPro"/>
</dbReference>
<keyword evidence="3" id="KW-0520">NAD</keyword>
<keyword evidence="2 4" id="KW-0560">Oxidoreductase</keyword>
<dbReference type="Pfam" id="PF02826">
    <property type="entry name" value="2-Hacid_dh_C"/>
    <property type="match status" value="1"/>
</dbReference>
<dbReference type="Proteomes" id="UP000072189">
    <property type="component" value="Unassembled WGS sequence"/>
</dbReference>